<dbReference type="InterPro" id="IPR012337">
    <property type="entry name" value="RNaseH-like_sf"/>
</dbReference>
<dbReference type="Proteomes" id="UP001219525">
    <property type="component" value="Unassembled WGS sequence"/>
</dbReference>
<dbReference type="SUPFAM" id="SSF53098">
    <property type="entry name" value="Ribonuclease H-like"/>
    <property type="match status" value="1"/>
</dbReference>
<proteinExistence type="predicted"/>
<accession>A0AAD6VB90</accession>
<protein>
    <recommendedName>
        <fullName evidence="3">DUF659 domain-containing protein</fullName>
    </recommendedName>
</protein>
<comment type="caution">
    <text evidence="1">The sequence shown here is derived from an EMBL/GenBank/DDBJ whole genome shotgun (WGS) entry which is preliminary data.</text>
</comment>
<keyword evidence="2" id="KW-1185">Reference proteome</keyword>
<evidence type="ECO:0000313" key="1">
    <source>
        <dbReference type="EMBL" id="KAJ7204735.1"/>
    </source>
</evidence>
<sequence>MSAIAGDGGPNVRLAKRLISRAYIWILNIYDPCHNLDLFMKDIGAIFKPTTKGDLSVLAIVSGLSNYFGTSNYGTAQLDDARKAMNISTGVKSSSETRFSTCHIQAKSICTCMPAIKHCIETETIKFTSKATKKLVSYITGPNYYGFMQDLSAFISLTTAPANAILTLEGQHINCADVFYAWVCIAHSLQQHFENPLLGLGKYRAGVVTAYNARFNQMMSESSHHIFLLAYFLHPSALRMSRNGG</sequence>
<evidence type="ECO:0000313" key="2">
    <source>
        <dbReference type="Proteomes" id="UP001219525"/>
    </source>
</evidence>
<organism evidence="1 2">
    <name type="scientific">Mycena pura</name>
    <dbReference type="NCBI Taxonomy" id="153505"/>
    <lineage>
        <taxon>Eukaryota</taxon>
        <taxon>Fungi</taxon>
        <taxon>Dikarya</taxon>
        <taxon>Basidiomycota</taxon>
        <taxon>Agaricomycotina</taxon>
        <taxon>Agaricomycetes</taxon>
        <taxon>Agaricomycetidae</taxon>
        <taxon>Agaricales</taxon>
        <taxon>Marasmiineae</taxon>
        <taxon>Mycenaceae</taxon>
        <taxon>Mycena</taxon>
    </lineage>
</organism>
<dbReference type="EMBL" id="JARJCW010000046">
    <property type="protein sequence ID" value="KAJ7204735.1"/>
    <property type="molecule type" value="Genomic_DNA"/>
</dbReference>
<reference evidence="1" key="1">
    <citation type="submission" date="2023-03" db="EMBL/GenBank/DDBJ databases">
        <title>Massive genome expansion in bonnet fungi (Mycena s.s.) driven by repeated elements and novel gene families across ecological guilds.</title>
        <authorList>
            <consortium name="Lawrence Berkeley National Laboratory"/>
            <person name="Harder C.B."/>
            <person name="Miyauchi S."/>
            <person name="Viragh M."/>
            <person name="Kuo A."/>
            <person name="Thoen E."/>
            <person name="Andreopoulos B."/>
            <person name="Lu D."/>
            <person name="Skrede I."/>
            <person name="Drula E."/>
            <person name="Henrissat B."/>
            <person name="Morin E."/>
            <person name="Kohler A."/>
            <person name="Barry K."/>
            <person name="LaButti K."/>
            <person name="Morin E."/>
            <person name="Salamov A."/>
            <person name="Lipzen A."/>
            <person name="Mereny Z."/>
            <person name="Hegedus B."/>
            <person name="Baldrian P."/>
            <person name="Stursova M."/>
            <person name="Weitz H."/>
            <person name="Taylor A."/>
            <person name="Grigoriev I.V."/>
            <person name="Nagy L.G."/>
            <person name="Martin F."/>
            <person name="Kauserud H."/>
        </authorList>
    </citation>
    <scope>NUCLEOTIDE SEQUENCE</scope>
    <source>
        <strain evidence="1">9144</strain>
    </source>
</reference>
<evidence type="ECO:0008006" key="3">
    <source>
        <dbReference type="Google" id="ProtNLM"/>
    </source>
</evidence>
<name>A0AAD6VB90_9AGAR</name>
<gene>
    <name evidence="1" type="ORF">GGX14DRAFT_368432</name>
</gene>
<dbReference type="AlphaFoldDB" id="A0AAD6VB90"/>